<feature type="transmembrane region" description="Helical" evidence="2">
    <location>
        <begin position="198"/>
        <end position="218"/>
    </location>
</feature>
<evidence type="ECO:0000256" key="2">
    <source>
        <dbReference type="SAM" id="Phobius"/>
    </source>
</evidence>
<feature type="compositionally biased region" description="Pro residues" evidence="1">
    <location>
        <begin position="147"/>
        <end position="156"/>
    </location>
</feature>
<dbReference type="EMBL" id="PEZJ01000003">
    <property type="protein sequence ID" value="PIS14196.1"/>
    <property type="molecule type" value="Genomic_DNA"/>
</dbReference>
<feature type="compositionally biased region" description="Pro residues" evidence="1">
    <location>
        <begin position="49"/>
        <end position="65"/>
    </location>
</feature>
<protein>
    <recommendedName>
        <fullName evidence="3">Peptidase C51 domain-containing protein</fullName>
    </recommendedName>
</protein>
<sequence>MNISLTIKKTIKRFIGKVVSRFTKPKKPLAPEPEIPSPPVTIPQFEAPGIPPTPQAVSQPEPPQFQSPSPQSSPSLLSPQNPIISFFTRLGKRIIGRVAEPGAEKIAIGKLISRLTKPKKVIVPPLETPKIAPAPQAVSQPESSRPQPLPSQPQPENPVVSMVTSLGKMAIRKTIEAGTKKIAVGKFLGGMAGRVASFLPKAAGTMGGFLSGLTAVSLPAALPLVAVIGAIVVVVLVTVITIMAVGGAFQKGHGGQISNLGNPIVARAPSPTSQLGETAIWTLNQCGIAAVNKGTWARTEVCLRSSSLPNKETIISQFHFSVFEVGPGLQCVGFVRGVMAALGKDPGGGRDAKGYLNPPPPVGYQPINTNMQNVQVGDLVIMRGSNDGHIAIVIEKNADSIRVAQAWGTNGGAIQITEINPVYFDGFLRPQ</sequence>
<dbReference type="InterPro" id="IPR038765">
    <property type="entry name" value="Papain-like_cys_pep_sf"/>
</dbReference>
<comment type="caution">
    <text evidence="4">The sequence shown here is derived from an EMBL/GenBank/DDBJ whole genome shotgun (WGS) entry which is preliminary data.</text>
</comment>
<dbReference type="Proteomes" id="UP000230033">
    <property type="component" value="Unassembled WGS sequence"/>
</dbReference>
<evidence type="ECO:0000256" key="1">
    <source>
        <dbReference type="SAM" id="MobiDB-lite"/>
    </source>
</evidence>
<organism evidence="4 5">
    <name type="scientific">Candidatus Shapirobacteria bacterium CG09_land_8_20_14_0_10_47_13</name>
    <dbReference type="NCBI Taxonomy" id="1974481"/>
    <lineage>
        <taxon>Bacteria</taxon>
        <taxon>Candidatus Shapironibacteriota</taxon>
    </lineage>
</organism>
<proteinExistence type="predicted"/>
<keyword evidence="2" id="KW-0472">Membrane</keyword>
<dbReference type="Gene3D" id="3.90.1720.10">
    <property type="entry name" value="endopeptidase domain like (from Nostoc punctiforme)"/>
    <property type="match status" value="1"/>
</dbReference>
<accession>A0A2H0WNG8</accession>
<feature type="compositionally biased region" description="Low complexity" evidence="1">
    <location>
        <begin position="66"/>
        <end position="78"/>
    </location>
</feature>
<feature type="region of interest" description="Disordered" evidence="1">
    <location>
        <begin position="25"/>
        <end position="78"/>
    </location>
</feature>
<dbReference type="Pfam" id="PF05257">
    <property type="entry name" value="CHAP"/>
    <property type="match status" value="1"/>
</dbReference>
<feature type="domain" description="Peptidase C51" evidence="3">
    <location>
        <begin position="328"/>
        <end position="404"/>
    </location>
</feature>
<name>A0A2H0WNG8_9BACT</name>
<feature type="transmembrane region" description="Helical" evidence="2">
    <location>
        <begin position="224"/>
        <end position="249"/>
    </location>
</feature>
<gene>
    <name evidence="4" type="ORF">COT65_00145</name>
</gene>
<dbReference type="InterPro" id="IPR007921">
    <property type="entry name" value="CHAP_dom"/>
</dbReference>
<evidence type="ECO:0000313" key="5">
    <source>
        <dbReference type="Proteomes" id="UP000230033"/>
    </source>
</evidence>
<evidence type="ECO:0000259" key="3">
    <source>
        <dbReference type="Pfam" id="PF05257"/>
    </source>
</evidence>
<feature type="region of interest" description="Disordered" evidence="1">
    <location>
        <begin position="131"/>
        <end position="157"/>
    </location>
</feature>
<keyword evidence="2" id="KW-0812">Transmembrane</keyword>
<feature type="compositionally biased region" description="Pro residues" evidence="1">
    <location>
        <begin position="28"/>
        <end position="41"/>
    </location>
</feature>
<keyword evidence="2" id="KW-1133">Transmembrane helix</keyword>
<dbReference type="AlphaFoldDB" id="A0A2H0WNG8"/>
<evidence type="ECO:0000313" key="4">
    <source>
        <dbReference type="EMBL" id="PIS14196.1"/>
    </source>
</evidence>
<dbReference type="SUPFAM" id="SSF54001">
    <property type="entry name" value="Cysteine proteinases"/>
    <property type="match status" value="1"/>
</dbReference>
<reference evidence="5" key="1">
    <citation type="submission" date="2017-09" db="EMBL/GenBank/DDBJ databases">
        <title>Depth-based differentiation of microbial function through sediment-hosted aquifers and enrichment of novel symbionts in the deep terrestrial subsurface.</title>
        <authorList>
            <person name="Probst A.J."/>
            <person name="Ladd B."/>
            <person name="Jarett J.K."/>
            <person name="Geller-Mcgrath D.E."/>
            <person name="Sieber C.M.K."/>
            <person name="Emerson J.B."/>
            <person name="Anantharaman K."/>
            <person name="Thomas B.C."/>
            <person name="Malmstrom R."/>
            <person name="Stieglmeier M."/>
            <person name="Klingl A."/>
            <person name="Woyke T."/>
            <person name="Ryan C.M."/>
            <person name="Banfield J.F."/>
        </authorList>
    </citation>
    <scope>NUCLEOTIDE SEQUENCE [LARGE SCALE GENOMIC DNA]</scope>
</reference>